<dbReference type="Pfam" id="PF12833">
    <property type="entry name" value="HTH_18"/>
    <property type="match status" value="1"/>
</dbReference>
<dbReference type="InterPro" id="IPR014710">
    <property type="entry name" value="RmlC-like_jellyroll"/>
</dbReference>
<dbReference type="Pfam" id="PF02311">
    <property type="entry name" value="AraC_binding"/>
    <property type="match status" value="1"/>
</dbReference>
<keyword evidence="1" id="KW-0805">Transcription regulation</keyword>
<evidence type="ECO:0000256" key="1">
    <source>
        <dbReference type="ARBA" id="ARBA00023015"/>
    </source>
</evidence>
<dbReference type="InterPro" id="IPR018062">
    <property type="entry name" value="HTH_AraC-typ_CS"/>
</dbReference>
<keyword evidence="2" id="KW-0238">DNA-binding</keyword>
<dbReference type="GO" id="GO:0043565">
    <property type="term" value="F:sequence-specific DNA binding"/>
    <property type="evidence" value="ECO:0007669"/>
    <property type="project" value="InterPro"/>
</dbReference>
<keyword evidence="6" id="KW-1185">Reference proteome</keyword>
<dbReference type="PANTHER" id="PTHR43280">
    <property type="entry name" value="ARAC-FAMILY TRANSCRIPTIONAL REGULATOR"/>
    <property type="match status" value="1"/>
</dbReference>
<accession>A0A9X4KR37</accession>
<comment type="caution">
    <text evidence="5">The sequence shown here is derived from an EMBL/GenBank/DDBJ whole genome shotgun (WGS) entry which is preliminary data.</text>
</comment>
<proteinExistence type="predicted"/>
<dbReference type="AlphaFoldDB" id="A0A9X4KR37"/>
<dbReference type="InterPro" id="IPR020449">
    <property type="entry name" value="Tscrpt_reg_AraC-type_HTH"/>
</dbReference>
<name>A0A9X4KR37_9BACL</name>
<dbReference type="InterPro" id="IPR009057">
    <property type="entry name" value="Homeodomain-like_sf"/>
</dbReference>
<dbReference type="PANTHER" id="PTHR43280:SF28">
    <property type="entry name" value="HTH-TYPE TRANSCRIPTIONAL ACTIVATOR RHAS"/>
    <property type="match status" value="1"/>
</dbReference>
<keyword evidence="3" id="KW-0804">Transcription</keyword>
<evidence type="ECO:0000256" key="3">
    <source>
        <dbReference type="ARBA" id="ARBA00023163"/>
    </source>
</evidence>
<sequence length="293" mass="33926">MDFIKHRLREQLVVNDIYTCYYFEQSNREQYVAEIHDFWEIVYVDKGEVNANTGSGYYRLNQGNILVHSPNEYHQLESTGSNAPNLFIVTFRCEDEAMAFFDENKLFRIGQTEHAALARLMKEGQDAFSPNEYPIAPRPEAAFAAEQLFKLYLEQLLILLIRQARSARQQTEQLMSTTAENQSAHMGKRIIAYLEQNLSAKITLDGLAAQFSMSRTQLNILFKRTVGIGIIAYLNRLRIERAKAYIREDIYNLTEISNLLGYSSVHYFSRQFKLSVGMTPSEYARTIKARNER</sequence>
<dbReference type="SMART" id="SM00342">
    <property type="entry name" value="HTH_ARAC"/>
    <property type="match status" value="1"/>
</dbReference>
<evidence type="ECO:0000313" key="6">
    <source>
        <dbReference type="Proteomes" id="UP001153404"/>
    </source>
</evidence>
<gene>
    <name evidence="5" type="ORF">OMP40_07670</name>
</gene>
<dbReference type="SUPFAM" id="SSF46689">
    <property type="entry name" value="Homeodomain-like"/>
    <property type="match status" value="2"/>
</dbReference>
<dbReference type="EMBL" id="JAPDIA010000003">
    <property type="protein sequence ID" value="MDG0809270.1"/>
    <property type="molecule type" value="Genomic_DNA"/>
</dbReference>
<dbReference type="PROSITE" id="PS00041">
    <property type="entry name" value="HTH_ARAC_FAMILY_1"/>
    <property type="match status" value="1"/>
</dbReference>
<dbReference type="Gene3D" id="1.10.10.60">
    <property type="entry name" value="Homeodomain-like"/>
    <property type="match status" value="2"/>
</dbReference>
<dbReference type="PROSITE" id="PS01124">
    <property type="entry name" value="HTH_ARAC_FAMILY_2"/>
    <property type="match status" value="1"/>
</dbReference>
<dbReference type="InterPro" id="IPR003313">
    <property type="entry name" value="AraC-bd"/>
</dbReference>
<dbReference type="RefSeq" id="WP_277530486.1">
    <property type="nucleotide sequence ID" value="NZ_JAPDIA010000003.1"/>
</dbReference>
<dbReference type="PRINTS" id="PR00032">
    <property type="entry name" value="HTHARAC"/>
</dbReference>
<evidence type="ECO:0000256" key="2">
    <source>
        <dbReference type="ARBA" id="ARBA00023125"/>
    </source>
</evidence>
<dbReference type="GO" id="GO:0003700">
    <property type="term" value="F:DNA-binding transcription factor activity"/>
    <property type="evidence" value="ECO:0007669"/>
    <property type="project" value="InterPro"/>
</dbReference>
<evidence type="ECO:0000313" key="5">
    <source>
        <dbReference type="EMBL" id="MDG0809270.1"/>
    </source>
</evidence>
<dbReference type="InterPro" id="IPR018060">
    <property type="entry name" value="HTH_AraC"/>
</dbReference>
<dbReference type="InterPro" id="IPR037923">
    <property type="entry name" value="HTH-like"/>
</dbReference>
<reference evidence="5" key="1">
    <citation type="submission" date="2022-10" db="EMBL/GenBank/DDBJ databases">
        <title>Comparative genomic analysis of Cohnella hashimotonis sp. nov., isolated from the International Space Station.</title>
        <authorList>
            <person name="Simpson A."/>
            <person name="Venkateswaran K."/>
        </authorList>
    </citation>
    <scope>NUCLEOTIDE SEQUENCE</scope>
    <source>
        <strain evidence="5">DSM 28161</strain>
    </source>
</reference>
<dbReference type="Proteomes" id="UP001153404">
    <property type="component" value="Unassembled WGS sequence"/>
</dbReference>
<protein>
    <submittedName>
        <fullName evidence="5">AraC family transcriptional regulator</fullName>
    </submittedName>
</protein>
<feature type="domain" description="HTH araC/xylS-type" evidence="4">
    <location>
        <begin position="188"/>
        <end position="286"/>
    </location>
</feature>
<dbReference type="SUPFAM" id="SSF51215">
    <property type="entry name" value="Regulatory protein AraC"/>
    <property type="match status" value="1"/>
</dbReference>
<organism evidence="5 6">
    <name type="scientific">Cohnella rhizosphaerae</name>
    <dbReference type="NCBI Taxonomy" id="1457232"/>
    <lineage>
        <taxon>Bacteria</taxon>
        <taxon>Bacillati</taxon>
        <taxon>Bacillota</taxon>
        <taxon>Bacilli</taxon>
        <taxon>Bacillales</taxon>
        <taxon>Paenibacillaceae</taxon>
        <taxon>Cohnella</taxon>
    </lineage>
</organism>
<evidence type="ECO:0000259" key="4">
    <source>
        <dbReference type="PROSITE" id="PS01124"/>
    </source>
</evidence>
<dbReference type="Gene3D" id="2.60.120.10">
    <property type="entry name" value="Jelly Rolls"/>
    <property type="match status" value="1"/>
</dbReference>